<evidence type="ECO:0000256" key="4">
    <source>
        <dbReference type="ARBA" id="ARBA00022801"/>
    </source>
</evidence>
<evidence type="ECO:0000256" key="8">
    <source>
        <dbReference type="ARBA" id="ARBA00072277"/>
    </source>
</evidence>
<evidence type="ECO:0000256" key="1">
    <source>
        <dbReference type="ARBA" id="ARBA00006336"/>
    </source>
</evidence>
<keyword evidence="3" id="KW-0479">Metal-binding</keyword>
<evidence type="ECO:0000256" key="6">
    <source>
        <dbReference type="ARBA" id="ARBA00039017"/>
    </source>
</evidence>
<dbReference type="Proteomes" id="UP000635983">
    <property type="component" value="Unassembled WGS sequence"/>
</dbReference>
<sequence length="217" mass="23040">MATFDAPAPNAIGSALLVIDVQNDFIPGGALAVPDGDAVVPVINALAGRFEHVVLTQDWHPAGHASFASSHPGKRPFERTPLFYGEQTLWPDHCIQGSPGAAFHPALRTDHAQLIVRKGCNPAIDSYSAFLEADRRTSTGLAGYLRERGIDTVYLCGLATDFCVAWSALDAKAAGFHTFIIEDACRAIDLEGSLEAALQTMKEQGIGIVSAAALERA</sequence>
<comment type="caution">
    <text evidence="10">The sequence shown here is derived from an EMBL/GenBank/DDBJ whole genome shotgun (WGS) entry which is preliminary data.</text>
</comment>
<keyword evidence="11" id="KW-1185">Reference proteome</keyword>
<dbReference type="NCBIfam" id="NF008623">
    <property type="entry name" value="PRK11609.1"/>
    <property type="match status" value="1"/>
</dbReference>
<dbReference type="SUPFAM" id="SSF52499">
    <property type="entry name" value="Isochorismatase-like hydrolases"/>
    <property type="match status" value="1"/>
</dbReference>
<proteinExistence type="inferred from homology"/>
<dbReference type="AlphaFoldDB" id="A0A917PXC3"/>
<protein>
    <recommendedName>
        <fullName evidence="8">Nicotinamidase</fullName>
        <ecNumber evidence="6">3.5.1.19</ecNumber>
    </recommendedName>
    <alternativeName>
        <fullName evidence="7">Nicotinamide deamidase</fullName>
    </alternativeName>
</protein>
<dbReference type="GO" id="GO:0008936">
    <property type="term" value="F:nicotinamidase activity"/>
    <property type="evidence" value="ECO:0007669"/>
    <property type="project" value="UniProtKB-EC"/>
</dbReference>
<dbReference type="PANTHER" id="PTHR11080">
    <property type="entry name" value="PYRAZINAMIDASE/NICOTINAMIDASE"/>
    <property type="match status" value="1"/>
</dbReference>
<comment type="pathway">
    <text evidence="5">Cofactor biosynthesis; nicotinate biosynthesis; nicotinate from nicotinamide: step 1/1.</text>
</comment>
<reference evidence="10" key="2">
    <citation type="submission" date="2020-09" db="EMBL/GenBank/DDBJ databases">
        <authorList>
            <person name="Sun Q."/>
            <person name="Ohkuma M."/>
        </authorList>
    </citation>
    <scope>NUCLEOTIDE SEQUENCE</scope>
    <source>
        <strain evidence="10">JCM 30078</strain>
    </source>
</reference>
<feature type="domain" description="Isochorismatase-like" evidence="9">
    <location>
        <begin position="14"/>
        <end position="211"/>
    </location>
</feature>
<dbReference type="EC" id="3.5.1.19" evidence="6"/>
<dbReference type="InterPro" id="IPR036380">
    <property type="entry name" value="Isochorismatase-like_sf"/>
</dbReference>
<evidence type="ECO:0000313" key="11">
    <source>
        <dbReference type="Proteomes" id="UP000635983"/>
    </source>
</evidence>
<name>A0A917PXC3_9PSED</name>
<dbReference type="PANTHER" id="PTHR11080:SF2">
    <property type="entry name" value="LD05707P"/>
    <property type="match status" value="1"/>
</dbReference>
<dbReference type="CDD" id="cd01011">
    <property type="entry name" value="nicotinamidase"/>
    <property type="match status" value="1"/>
</dbReference>
<gene>
    <name evidence="10" type="ORF">GCM10009304_23240</name>
</gene>
<dbReference type="Pfam" id="PF00857">
    <property type="entry name" value="Isochorismatase"/>
    <property type="match status" value="1"/>
</dbReference>
<keyword evidence="2" id="KW-0662">Pyridine nucleotide biosynthesis</keyword>
<accession>A0A917PXC3</accession>
<organism evidence="10 11">
    <name type="scientific">Pseudomonas matsuisoli</name>
    <dbReference type="NCBI Taxonomy" id="1515666"/>
    <lineage>
        <taxon>Bacteria</taxon>
        <taxon>Pseudomonadati</taxon>
        <taxon>Pseudomonadota</taxon>
        <taxon>Gammaproteobacteria</taxon>
        <taxon>Pseudomonadales</taxon>
        <taxon>Pseudomonadaceae</taxon>
        <taxon>Pseudomonas</taxon>
    </lineage>
</organism>
<comment type="similarity">
    <text evidence="1">Belongs to the isochorismatase family.</text>
</comment>
<dbReference type="Gene3D" id="3.40.50.850">
    <property type="entry name" value="Isochorismatase-like"/>
    <property type="match status" value="1"/>
</dbReference>
<dbReference type="EMBL" id="BMPO01000004">
    <property type="protein sequence ID" value="GGJ96699.1"/>
    <property type="molecule type" value="Genomic_DNA"/>
</dbReference>
<evidence type="ECO:0000256" key="3">
    <source>
        <dbReference type="ARBA" id="ARBA00022723"/>
    </source>
</evidence>
<evidence type="ECO:0000259" key="9">
    <source>
        <dbReference type="Pfam" id="PF00857"/>
    </source>
</evidence>
<dbReference type="InterPro" id="IPR052347">
    <property type="entry name" value="Isochorismatase_Nicotinamidase"/>
</dbReference>
<dbReference type="GO" id="GO:0019363">
    <property type="term" value="P:pyridine nucleotide biosynthetic process"/>
    <property type="evidence" value="ECO:0007669"/>
    <property type="project" value="UniProtKB-KW"/>
</dbReference>
<reference evidence="10" key="1">
    <citation type="journal article" date="2014" name="Int. J. Syst. Evol. Microbiol.">
        <title>Complete genome sequence of Corynebacterium casei LMG S-19264T (=DSM 44701T), isolated from a smear-ripened cheese.</title>
        <authorList>
            <consortium name="US DOE Joint Genome Institute (JGI-PGF)"/>
            <person name="Walter F."/>
            <person name="Albersmeier A."/>
            <person name="Kalinowski J."/>
            <person name="Ruckert C."/>
        </authorList>
    </citation>
    <scope>NUCLEOTIDE SEQUENCE</scope>
    <source>
        <strain evidence="10">JCM 30078</strain>
    </source>
</reference>
<evidence type="ECO:0000313" key="10">
    <source>
        <dbReference type="EMBL" id="GGJ96699.1"/>
    </source>
</evidence>
<evidence type="ECO:0000256" key="2">
    <source>
        <dbReference type="ARBA" id="ARBA00022642"/>
    </source>
</evidence>
<evidence type="ECO:0000256" key="7">
    <source>
        <dbReference type="ARBA" id="ARBA00043224"/>
    </source>
</evidence>
<dbReference type="RefSeq" id="WP_188983378.1">
    <property type="nucleotide sequence ID" value="NZ_BMPO01000004.1"/>
</dbReference>
<dbReference type="InterPro" id="IPR000868">
    <property type="entry name" value="Isochorismatase-like_dom"/>
</dbReference>
<evidence type="ECO:0000256" key="5">
    <source>
        <dbReference type="ARBA" id="ARBA00037900"/>
    </source>
</evidence>
<keyword evidence="4" id="KW-0378">Hydrolase</keyword>
<dbReference type="FunFam" id="3.40.50.850:FF:000006">
    <property type="entry name" value="Bifunctional pyrazinamidase/nicotinamidase"/>
    <property type="match status" value="1"/>
</dbReference>
<dbReference type="GO" id="GO:0046872">
    <property type="term" value="F:metal ion binding"/>
    <property type="evidence" value="ECO:0007669"/>
    <property type="project" value="UniProtKB-KW"/>
</dbReference>